<dbReference type="FunFam" id="3.40.50.300:FF:000335">
    <property type="entry name" value="ATP binding cassette subfamily A member 5"/>
    <property type="match status" value="2"/>
</dbReference>
<reference evidence="12 13" key="1">
    <citation type="submission" date="2016-08" db="EMBL/GenBank/DDBJ databases">
        <title>A Parts List for Fungal Cellulosomes Revealed by Comparative Genomics.</title>
        <authorList>
            <consortium name="DOE Joint Genome Institute"/>
            <person name="Haitjema C.H."/>
            <person name="Gilmore S.P."/>
            <person name="Henske J.K."/>
            <person name="Solomon K.V."/>
            <person name="De Groot R."/>
            <person name="Kuo A."/>
            <person name="Mondo S.J."/>
            <person name="Salamov A.A."/>
            <person name="Labutti K."/>
            <person name="Zhao Z."/>
            <person name="Chiniquy J."/>
            <person name="Barry K."/>
            <person name="Brewer H.M."/>
            <person name="Purvine S.O."/>
            <person name="Wright A.T."/>
            <person name="Boxma B."/>
            <person name="Van Alen T."/>
            <person name="Hackstein J.H."/>
            <person name="Baker S.E."/>
            <person name="Grigoriev I.V."/>
            <person name="O'Malley M.A."/>
        </authorList>
    </citation>
    <scope>NUCLEOTIDE SEQUENCE [LARGE SCALE GENOMIC DNA]</scope>
    <source>
        <strain evidence="12 13">S4</strain>
    </source>
</reference>
<evidence type="ECO:0000256" key="2">
    <source>
        <dbReference type="ARBA" id="ARBA00008869"/>
    </source>
</evidence>
<feature type="transmembrane region" description="Helical" evidence="10">
    <location>
        <begin position="1061"/>
        <end position="1090"/>
    </location>
</feature>
<dbReference type="SUPFAM" id="SSF52540">
    <property type="entry name" value="P-loop containing nucleoside triphosphate hydrolases"/>
    <property type="match status" value="2"/>
</dbReference>
<organism evidence="12 13">
    <name type="scientific">Anaeromyces robustus</name>
    <dbReference type="NCBI Taxonomy" id="1754192"/>
    <lineage>
        <taxon>Eukaryota</taxon>
        <taxon>Fungi</taxon>
        <taxon>Fungi incertae sedis</taxon>
        <taxon>Chytridiomycota</taxon>
        <taxon>Chytridiomycota incertae sedis</taxon>
        <taxon>Neocallimastigomycetes</taxon>
        <taxon>Neocallimastigales</taxon>
        <taxon>Neocallimastigaceae</taxon>
        <taxon>Anaeromyces</taxon>
    </lineage>
</organism>
<feature type="transmembrane region" description="Helical" evidence="10">
    <location>
        <begin position="237"/>
        <end position="262"/>
    </location>
</feature>
<evidence type="ECO:0000256" key="7">
    <source>
        <dbReference type="ARBA" id="ARBA00022840"/>
    </source>
</evidence>
<evidence type="ECO:0000256" key="8">
    <source>
        <dbReference type="ARBA" id="ARBA00022989"/>
    </source>
</evidence>
<dbReference type="CDD" id="cd03263">
    <property type="entry name" value="ABC_subfamily_A"/>
    <property type="match status" value="2"/>
</dbReference>
<sequence length="1590" mass="186051">MYIALCNYGSLYYSQLKTLIYKNFLYKKKYKKSTFIEIFFFIFITLFLVYAFYILPHIQQNDKYEQPKNIIEYENVSNTTDINSVFLSNTSYKNKKIGFVNLSNQNDILNSIMSNNIFKSMGMEGAIFSSEELMEDYYKMDTTNSLIAGIILDPDLSSYTLRVAGTSIPDLSKLRFDKTSSLELDNTERYLSLFTPLQMAIDQALIQFKTGDSSLTLSTNIGKLPLTEIIEGKKITFFDVLCIFSLELIFIILMLSVIKLIVSENESKVKSYLMCLDMHPSSFWVSWFISYFIYYVIMGVIMCIVFIIFKAFTILNILWYFLLLCSYNISLIGIAFMFSTFFKKVKTIYLTSDTFLITFVLTYIFFYFTTDNIKLIVLFIFSPVSFGISMEKLLFYNQISPSSILFMKKDCLFYLGCLLWNCILYFILAFFFDFCFSGENESLFSRRINSNIKNMKSYPIPLPLYYEKDIEKYTGNENSYIEVRNISKEFKKKYNVSNSSKKLMALDRVSFKAYKNEIFCILGHNGSGKSTLLKIIIGLLKPTSGIVFYDNGEFNKHKKYIRQNMGFCSQENILFNLLTVSENITIFSGLKGVKENSDFILKKIDLWNQKDTIVKNLNVSEKRKLCVGIALLGNPKYIFLDEPTTGLDPVSRKKIWKILNAIKRDNIIFLTTHYANEADTLANRKLILSNGIVRCLGTSVYLKNHFNMMYELKVLTNRPNDVNYLIQKIIPTAIYCNNEEEFETKKIYELLSDNYYYYSWKLPITTIPLFKYLFKELNKKDNQSIMSDLYSNSSDRNEMSSPYLNQLSFSQLENETLLIRNEVKILPISSPGEKVSSFRKFIKLLFIRYKINLRNKMNLLYMFILPIFLSILFFLLLKYLTNNNLVKYYKSVLSPYTIYKKEIWNMDIENSNINSTIFIRNTSPFTFVEYNNINSFNNYTYSPLKNKDFIGSISGNIMDNNHYTFSIYYNNTKLHVIPSLINHISNLILSSKNIENTSITLKSYPFPYYDYLNHTNIINFSGLIFGMIFIICIMKYSILVIRDRKYLIIQQLHLNGVSSRIYWLSVLIADFTLVLFTSLLIFSVALLFKYEAFCNIYAILIFLFILIISSLGLLLFQYCYSFMFNDVLSVNNNFSSSIFNIILICFQSGLTLIYPIYGIVAIFTILSWMKYLNNINSKANPLTLQNYLSWDHGILIIFIAACLSVIIYFVILMILDKKYNQMQYTGKSKIPRNIIEKNEKYLKRHEDNVYNEYQLVQNKYSEFPLSVINLHKEFKKDKYNKFEDSYKIVLENISFHVNSNECFGVLGQDGSGKSTLINLLTNIILPNYGQIYYHGKNINNISNSDLCIGYYSQKDTLWKELTLREHLEFYLELRGYPKRNSILKEVINQYINYCNLEPYQNKKIYQLNEGIKNKFSVLLALCGYPKYILLDEPTAGMDLYTKQSIWNMIHDIKNKPQSSLILSTHSMEEAKLLCDRLTILVNGRLSCIGTPEFLTRKYANHYVVDIESDVPYQVHEEIFQNPSSLFHKVKFTIETETENHRKYYIEKKYHVGKLFELLEKAKNENKIKDYSITESSLDDVFLDFVKKYGY</sequence>
<dbReference type="STRING" id="1754192.A0A1Y1X405"/>
<keyword evidence="9 10" id="KW-0472">Membrane</keyword>
<proteinExistence type="inferred from homology"/>
<dbReference type="EMBL" id="MCFG01000142">
    <property type="protein sequence ID" value="ORX80541.1"/>
    <property type="molecule type" value="Genomic_DNA"/>
</dbReference>
<dbReference type="GO" id="GO:0140359">
    <property type="term" value="F:ABC-type transporter activity"/>
    <property type="evidence" value="ECO:0007669"/>
    <property type="project" value="InterPro"/>
</dbReference>
<feature type="domain" description="ABC transporter" evidence="11">
    <location>
        <begin position="481"/>
        <end position="715"/>
    </location>
</feature>
<dbReference type="PANTHER" id="PTHR19229">
    <property type="entry name" value="ATP-BINDING CASSETTE TRANSPORTER SUBFAMILY A ABCA"/>
    <property type="match status" value="1"/>
</dbReference>
<comment type="subcellular location">
    <subcellularLocation>
        <location evidence="1">Membrane</location>
        <topology evidence="1">Multi-pass membrane protein</topology>
    </subcellularLocation>
</comment>
<feature type="transmembrane region" description="Helical" evidence="10">
    <location>
        <begin position="373"/>
        <end position="390"/>
    </location>
</feature>
<keyword evidence="5" id="KW-0677">Repeat</keyword>
<evidence type="ECO:0000256" key="5">
    <source>
        <dbReference type="ARBA" id="ARBA00022737"/>
    </source>
</evidence>
<evidence type="ECO:0000256" key="10">
    <source>
        <dbReference type="SAM" id="Phobius"/>
    </source>
</evidence>
<dbReference type="InterPro" id="IPR013525">
    <property type="entry name" value="ABC2_TM"/>
</dbReference>
<keyword evidence="3" id="KW-0813">Transport</keyword>
<feature type="transmembrane region" description="Helical" evidence="10">
    <location>
        <begin position="411"/>
        <end position="432"/>
    </location>
</feature>
<name>A0A1Y1X405_9FUNG</name>
<evidence type="ECO:0000313" key="12">
    <source>
        <dbReference type="EMBL" id="ORX80541.1"/>
    </source>
</evidence>
<feature type="transmembrane region" description="Helical" evidence="10">
    <location>
        <begin position="1141"/>
        <end position="1169"/>
    </location>
</feature>
<evidence type="ECO:0000256" key="3">
    <source>
        <dbReference type="ARBA" id="ARBA00022448"/>
    </source>
</evidence>
<protein>
    <submittedName>
        <fullName evidence="12">p-loop containing nucleoside triphosphate hydrolase protein</fullName>
    </submittedName>
</protein>
<evidence type="ECO:0000256" key="6">
    <source>
        <dbReference type="ARBA" id="ARBA00022741"/>
    </source>
</evidence>
<accession>A0A1Y1X405</accession>
<feature type="transmembrane region" description="Helical" evidence="10">
    <location>
        <begin position="35"/>
        <end position="55"/>
    </location>
</feature>
<dbReference type="OrthoDB" id="8061355at2759"/>
<evidence type="ECO:0000256" key="4">
    <source>
        <dbReference type="ARBA" id="ARBA00022692"/>
    </source>
</evidence>
<gene>
    <name evidence="12" type="ORF">BCR32DRAFT_245547</name>
</gene>
<feature type="transmembrane region" description="Helical" evidence="10">
    <location>
        <begin position="1017"/>
        <end position="1041"/>
    </location>
</feature>
<evidence type="ECO:0000256" key="1">
    <source>
        <dbReference type="ARBA" id="ARBA00004141"/>
    </source>
</evidence>
<evidence type="ECO:0000313" key="13">
    <source>
        <dbReference type="Proteomes" id="UP000193944"/>
    </source>
</evidence>
<dbReference type="GO" id="GO:0016020">
    <property type="term" value="C:membrane"/>
    <property type="evidence" value="ECO:0007669"/>
    <property type="project" value="UniProtKB-SubCell"/>
</dbReference>
<dbReference type="SMART" id="SM00382">
    <property type="entry name" value="AAA"/>
    <property type="match status" value="2"/>
</dbReference>
<feature type="transmembrane region" description="Helical" evidence="10">
    <location>
        <begin position="1189"/>
        <end position="1215"/>
    </location>
</feature>
<comment type="similarity">
    <text evidence="2">Belongs to the ABC transporter superfamily. ABCA family.</text>
</comment>
<dbReference type="Proteomes" id="UP000193944">
    <property type="component" value="Unassembled WGS sequence"/>
</dbReference>
<feature type="domain" description="ABC transporter" evidence="11">
    <location>
        <begin position="1265"/>
        <end position="1507"/>
    </location>
</feature>
<feature type="transmembrane region" description="Helical" evidence="10">
    <location>
        <begin position="283"/>
        <end position="311"/>
    </location>
</feature>
<dbReference type="Pfam" id="PF00005">
    <property type="entry name" value="ABC_tran"/>
    <property type="match status" value="2"/>
</dbReference>
<evidence type="ECO:0000256" key="9">
    <source>
        <dbReference type="ARBA" id="ARBA00023136"/>
    </source>
</evidence>
<dbReference type="InterPro" id="IPR027417">
    <property type="entry name" value="P-loop_NTPase"/>
</dbReference>
<dbReference type="Pfam" id="PF12698">
    <property type="entry name" value="ABC2_membrane_3"/>
    <property type="match status" value="1"/>
</dbReference>
<dbReference type="InterPro" id="IPR003593">
    <property type="entry name" value="AAA+_ATPase"/>
</dbReference>
<keyword evidence="8 10" id="KW-1133">Transmembrane helix</keyword>
<keyword evidence="13" id="KW-1185">Reference proteome</keyword>
<evidence type="ECO:0000259" key="11">
    <source>
        <dbReference type="PROSITE" id="PS50893"/>
    </source>
</evidence>
<comment type="caution">
    <text evidence="12">The sequence shown here is derived from an EMBL/GenBank/DDBJ whole genome shotgun (WGS) entry which is preliminary data.</text>
</comment>
<feature type="transmembrane region" description="Helical" evidence="10">
    <location>
        <begin position="348"/>
        <end position="367"/>
    </location>
</feature>
<keyword evidence="12" id="KW-0378">Hydrolase</keyword>
<feature type="transmembrane region" description="Helical" evidence="10">
    <location>
        <begin position="1096"/>
        <end position="1120"/>
    </location>
</feature>
<keyword evidence="6" id="KW-0547">Nucleotide-binding</keyword>
<feature type="transmembrane region" description="Helical" evidence="10">
    <location>
        <begin position="859"/>
        <end position="880"/>
    </location>
</feature>
<keyword evidence="7" id="KW-0067">ATP-binding</keyword>
<dbReference type="PROSITE" id="PS50893">
    <property type="entry name" value="ABC_TRANSPORTER_2"/>
    <property type="match status" value="2"/>
</dbReference>
<dbReference type="GO" id="GO:0005524">
    <property type="term" value="F:ATP binding"/>
    <property type="evidence" value="ECO:0007669"/>
    <property type="project" value="UniProtKB-KW"/>
</dbReference>
<dbReference type="Gene3D" id="3.40.50.300">
    <property type="entry name" value="P-loop containing nucleotide triphosphate hydrolases"/>
    <property type="match status" value="2"/>
</dbReference>
<dbReference type="GO" id="GO:0016887">
    <property type="term" value="F:ATP hydrolysis activity"/>
    <property type="evidence" value="ECO:0007669"/>
    <property type="project" value="InterPro"/>
</dbReference>
<feature type="transmembrane region" description="Helical" evidence="10">
    <location>
        <begin position="317"/>
        <end position="341"/>
    </location>
</feature>
<dbReference type="GO" id="GO:0005319">
    <property type="term" value="F:lipid transporter activity"/>
    <property type="evidence" value="ECO:0007669"/>
    <property type="project" value="TreeGrafter"/>
</dbReference>
<dbReference type="InterPro" id="IPR026082">
    <property type="entry name" value="ABCA"/>
</dbReference>
<keyword evidence="4 10" id="KW-0812">Transmembrane</keyword>
<reference evidence="12 13" key="2">
    <citation type="submission" date="2016-08" db="EMBL/GenBank/DDBJ databases">
        <title>Pervasive Adenine N6-methylation of Active Genes in Fungi.</title>
        <authorList>
            <consortium name="DOE Joint Genome Institute"/>
            <person name="Mondo S.J."/>
            <person name="Dannebaum R.O."/>
            <person name="Kuo R.C."/>
            <person name="Labutti K."/>
            <person name="Haridas S."/>
            <person name="Kuo A."/>
            <person name="Salamov A."/>
            <person name="Ahrendt S.R."/>
            <person name="Lipzen A."/>
            <person name="Sullivan W."/>
            <person name="Andreopoulos W.B."/>
            <person name="Clum A."/>
            <person name="Lindquist E."/>
            <person name="Daum C."/>
            <person name="Ramamoorthy G.K."/>
            <person name="Gryganskyi A."/>
            <person name="Culley D."/>
            <person name="Magnuson J.K."/>
            <person name="James T.Y."/>
            <person name="O'Malley M.A."/>
            <person name="Stajich J.E."/>
            <person name="Spatafora J.W."/>
            <person name="Visel A."/>
            <person name="Grigoriev I.V."/>
        </authorList>
    </citation>
    <scope>NUCLEOTIDE SEQUENCE [LARGE SCALE GENOMIC DNA]</scope>
    <source>
        <strain evidence="12 13">S4</strain>
    </source>
</reference>
<dbReference type="PANTHER" id="PTHR19229:SF36">
    <property type="entry name" value="ATP-BINDING CASSETTE SUB-FAMILY A MEMBER 2"/>
    <property type="match status" value="1"/>
</dbReference>
<dbReference type="InterPro" id="IPR003439">
    <property type="entry name" value="ABC_transporter-like_ATP-bd"/>
</dbReference>